<reference evidence="10" key="1">
    <citation type="journal article" date="2019" name="Int. J. Syst. Evol. Microbiol.">
        <title>The Global Catalogue of Microorganisms (GCM) 10K type strain sequencing project: providing services to taxonomists for standard genome sequencing and annotation.</title>
        <authorList>
            <consortium name="The Broad Institute Genomics Platform"/>
            <consortium name="The Broad Institute Genome Sequencing Center for Infectious Disease"/>
            <person name="Wu L."/>
            <person name="Ma J."/>
        </authorList>
    </citation>
    <scope>NUCLEOTIDE SEQUENCE [LARGE SCALE GENOMIC DNA]</scope>
    <source>
        <strain evidence="10">CGMCC 1.15342</strain>
    </source>
</reference>
<dbReference type="Gene3D" id="2.60.120.560">
    <property type="entry name" value="Exo-inulinase, domain 1"/>
    <property type="match status" value="1"/>
</dbReference>
<evidence type="ECO:0000256" key="6">
    <source>
        <dbReference type="SAM" id="SignalP"/>
    </source>
</evidence>
<feature type="domain" description="Glycosyl hydrolase family 32 C-terminal" evidence="8">
    <location>
        <begin position="372"/>
        <end position="565"/>
    </location>
</feature>
<evidence type="ECO:0000256" key="4">
    <source>
        <dbReference type="ARBA" id="ARBA00023295"/>
    </source>
</evidence>
<dbReference type="EC" id="3.2.1.26" evidence="2"/>
<feature type="domain" description="Glycosyl hydrolase family 32 N-terminal" evidence="7">
    <location>
        <begin position="78"/>
        <end position="367"/>
    </location>
</feature>
<sequence>MTTKRFFRSTYLLALIGANVAVSFAQTEKPDYTSKVPKFSFPNTLPEQEAALKTNRLLQRLNASRAKLAADRFRPIYHYVNPEGNLNDPNGLCYWQGNWHLFYQAYPPEDPRQHWGHAVSKDLVHWQDLPYAIYPNPEKQVYSGSTLVDGDRVIAMYHGTGVGNMVAIAKDPLLLNWEKVGDGAVIPSVSTDGRQLPYSVFDPSIWKKGEYYYSLSAGRVPEGPGGRPVRADFLFRSKDLINWEYLHEFVEGDRFTQIGDDGACPYFWPIGDRYILNFFSHMSGGQYLLGDYDKKNDRFVVTSGGKYNHGAVSPSGVHAPSAAPDGKGGVIVIFNMNPGKPTEGWNQIMTLPRRLTLAGKDELLQEPVEAMESLRYDPRHVGTLNLPSNQEIPLTEINGNAMEIIAEIDPQTAQLVELNVLRSPDKEEYTRISFFKEKGFSKGLDYQSGPGTASMPLDLVKLFTGDETPRPDNRRQRESLISIETSNASTLTDVQFRAPETAPVNIAPGETVKLRVFIDKSVVEVFVNGKQCVAARVYPGRDDSVGVSIVAKGGNAQLKSLDAWQMKSIYGDSRL</sequence>
<dbReference type="CDD" id="cd08996">
    <property type="entry name" value="GH32_FFase"/>
    <property type="match status" value="1"/>
</dbReference>
<organism evidence="9 10">
    <name type="scientific">Parapedobacter defluvii</name>
    <dbReference type="NCBI Taxonomy" id="2045106"/>
    <lineage>
        <taxon>Bacteria</taxon>
        <taxon>Pseudomonadati</taxon>
        <taxon>Bacteroidota</taxon>
        <taxon>Sphingobacteriia</taxon>
        <taxon>Sphingobacteriales</taxon>
        <taxon>Sphingobacteriaceae</taxon>
        <taxon>Parapedobacter</taxon>
    </lineage>
</organism>
<dbReference type="SUPFAM" id="SSF49899">
    <property type="entry name" value="Concanavalin A-like lectins/glucanases"/>
    <property type="match status" value="1"/>
</dbReference>
<comment type="caution">
    <text evidence="9">The sequence shown here is derived from an EMBL/GenBank/DDBJ whole genome shotgun (WGS) entry which is preliminary data.</text>
</comment>
<gene>
    <name evidence="9" type="primary">cscA</name>
    <name evidence="9" type="ORF">GCM10011386_17810</name>
</gene>
<dbReference type="Pfam" id="PF08244">
    <property type="entry name" value="Glyco_hydro_32C"/>
    <property type="match status" value="1"/>
</dbReference>
<dbReference type="InterPro" id="IPR013189">
    <property type="entry name" value="Glyco_hydro_32_C"/>
</dbReference>
<dbReference type="EMBL" id="BMIK01000004">
    <property type="protein sequence ID" value="GGC26244.1"/>
    <property type="molecule type" value="Genomic_DNA"/>
</dbReference>
<dbReference type="PANTHER" id="PTHR43101:SF1">
    <property type="entry name" value="BETA-FRUCTOSIDASE"/>
    <property type="match status" value="1"/>
</dbReference>
<dbReference type="Proteomes" id="UP000597338">
    <property type="component" value="Unassembled WGS sequence"/>
</dbReference>
<comment type="similarity">
    <text evidence="1 5">Belongs to the glycosyl hydrolase 32 family.</text>
</comment>
<accession>A0ABQ1LS98</accession>
<protein>
    <recommendedName>
        <fullName evidence="2">beta-fructofuranosidase</fullName>
        <ecNumber evidence="2">3.2.1.26</ecNumber>
    </recommendedName>
</protein>
<evidence type="ECO:0000313" key="9">
    <source>
        <dbReference type="EMBL" id="GGC26244.1"/>
    </source>
</evidence>
<dbReference type="RefSeq" id="WP_188749723.1">
    <property type="nucleotide sequence ID" value="NZ_BMIK01000004.1"/>
</dbReference>
<dbReference type="InterPro" id="IPR013148">
    <property type="entry name" value="Glyco_hydro_32_N"/>
</dbReference>
<evidence type="ECO:0000256" key="3">
    <source>
        <dbReference type="ARBA" id="ARBA00022801"/>
    </source>
</evidence>
<keyword evidence="4 5" id="KW-0326">Glycosidase</keyword>
<feature type="chain" id="PRO_5046220824" description="beta-fructofuranosidase" evidence="6">
    <location>
        <begin position="26"/>
        <end position="575"/>
    </location>
</feature>
<evidence type="ECO:0000256" key="1">
    <source>
        <dbReference type="ARBA" id="ARBA00009902"/>
    </source>
</evidence>
<dbReference type="InterPro" id="IPR051214">
    <property type="entry name" value="GH32_Enzymes"/>
</dbReference>
<evidence type="ECO:0000259" key="8">
    <source>
        <dbReference type="Pfam" id="PF08244"/>
    </source>
</evidence>
<dbReference type="InterPro" id="IPR023296">
    <property type="entry name" value="Glyco_hydro_beta-prop_sf"/>
</dbReference>
<dbReference type="Gene3D" id="2.115.10.20">
    <property type="entry name" value="Glycosyl hydrolase domain, family 43"/>
    <property type="match status" value="1"/>
</dbReference>
<dbReference type="PANTHER" id="PTHR43101">
    <property type="entry name" value="BETA-FRUCTOSIDASE"/>
    <property type="match status" value="1"/>
</dbReference>
<dbReference type="InterPro" id="IPR001362">
    <property type="entry name" value="Glyco_hydro_32"/>
</dbReference>
<name>A0ABQ1LS98_9SPHI</name>
<evidence type="ECO:0000259" key="7">
    <source>
        <dbReference type="Pfam" id="PF00251"/>
    </source>
</evidence>
<evidence type="ECO:0000256" key="2">
    <source>
        <dbReference type="ARBA" id="ARBA00012758"/>
    </source>
</evidence>
<feature type="signal peptide" evidence="6">
    <location>
        <begin position="1"/>
        <end position="25"/>
    </location>
</feature>
<evidence type="ECO:0000256" key="5">
    <source>
        <dbReference type="RuleBase" id="RU362110"/>
    </source>
</evidence>
<dbReference type="Pfam" id="PF00251">
    <property type="entry name" value="Glyco_hydro_32N"/>
    <property type="match status" value="1"/>
</dbReference>
<dbReference type="InterPro" id="IPR013320">
    <property type="entry name" value="ConA-like_dom_sf"/>
</dbReference>
<keyword evidence="3 5" id="KW-0378">Hydrolase</keyword>
<evidence type="ECO:0000313" key="10">
    <source>
        <dbReference type="Proteomes" id="UP000597338"/>
    </source>
</evidence>
<dbReference type="SUPFAM" id="SSF75005">
    <property type="entry name" value="Arabinanase/levansucrase/invertase"/>
    <property type="match status" value="1"/>
</dbReference>
<dbReference type="SMART" id="SM00640">
    <property type="entry name" value="Glyco_32"/>
    <property type="match status" value="1"/>
</dbReference>
<proteinExistence type="inferred from homology"/>
<keyword evidence="10" id="KW-1185">Reference proteome</keyword>
<keyword evidence="6" id="KW-0732">Signal</keyword>